<sequence precursor="true">MIRRAVAAAALVALMASPVVAQEPTLADLRGQVSDLRSQLQSLRAELKAAGPQGYQTVGGAAAIDRMNSMEEQLTRLTNQTEQLQNRIRQTVEENTRRLDDIEFRLCEMDETCDLGALTTPAPIGPDSGVTVVPQITTDPSGNSPAGQQGTAASAAEQADFDAANEALNEGDYLRAAELFQAVAEKHAGGPLTAEALYLRGVALDQAGQSKSAAAAWLEGFTADPDSPRAGDSLLGIARVIESDGDPVAACLYLAEIPVRFPDSQSATEAEQRMIDLNCGSSDLAPAEEANLDPEAAADLAEHE</sequence>
<feature type="signal peptide" evidence="1">
    <location>
        <begin position="1"/>
        <end position="21"/>
    </location>
</feature>
<comment type="caution">
    <text evidence="3">The sequence shown here is derived from an EMBL/GenBank/DDBJ whole genome shotgun (WGS) entry which is preliminary data.</text>
</comment>
<reference evidence="3 4" key="1">
    <citation type="submission" date="2018-07" db="EMBL/GenBank/DDBJ databases">
        <authorList>
            <person name="Zhang Y."/>
            <person name="Wang L."/>
            <person name="Ma S."/>
        </authorList>
    </citation>
    <scope>NUCLEOTIDE SEQUENCE [LARGE SCALE GENOMIC DNA]</scope>
    <source>
        <strain evidence="3 4">4-2</strain>
    </source>
</reference>
<dbReference type="EMBL" id="QOKZ01000008">
    <property type="protein sequence ID" value="RMC32916.1"/>
    <property type="molecule type" value="Genomic_DNA"/>
</dbReference>
<dbReference type="Gene3D" id="1.25.40.10">
    <property type="entry name" value="Tetratricopeptide repeat domain"/>
    <property type="match status" value="1"/>
</dbReference>
<dbReference type="GO" id="GO:0030288">
    <property type="term" value="C:outer membrane-bounded periplasmic space"/>
    <property type="evidence" value="ECO:0007669"/>
    <property type="project" value="UniProtKB-UniRule"/>
</dbReference>
<keyword evidence="1" id="KW-0175">Coiled coil</keyword>
<evidence type="ECO:0000313" key="3">
    <source>
        <dbReference type="EMBL" id="RMC32916.1"/>
    </source>
</evidence>
<dbReference type="SUPFAM" id="SSF48452">
    <property type="entry name" value="TPR-like"/>
    <property type="match status" value="1"/>
</dbReference>
<dbReference type="RefSeq" id="WP_122113726.1">
    <property type="nucleotide sequence ID" value="NZ_QOKZ01000008.1"/>
</dbReference>
<evidence type="ECO:0000256" key="1">
    <source>
        <dbReference type="HAMAP-Rule" id="MF_02066"/>
    </source>
</evidence>
<dbReference type="InterPro" id="IPR011990">
    <property type="entry name" value="TPR-like_helical_dom_sf"/>
</dbReference>
<feature type="coiled-coil region" evidence="1">
    <location>
        <begin position="26"/>
        <end position="94"/>
    </location>
</feature>
<evidence type="ECO:0000313" key="4">
    <source>
        <dbReference type="Proteomes" id="UP000273516"/>
    </source>
</evidence>
<dbReference type="Pfam" id="PF13432">
    <property type="entry name" value="TPR_16"/>
    <property type="match status" value="1"/>
</dbReference>
<dbReference type="InterPro" id="IPR034706">
    <property type="entry name" value="CpoB"/>
</dbReference>
<keyword evidence="1" id="KW-0574">Periplasm</keyword>
<name>A0A3M0M597_9RHOB</name>
<protein>
    <recommendedName>
        <fullName evidence="1">Cell division coordinator CpoB</fullName>
    </recommendedName>
</protein>
<dbReference type="OrthoDB" id="9763909at2"/>
<feature type="region of interest" description="Disordered" evidence="2">
    <location>
        <begin position="136"/>
        <end position="157"/>
    </location>
</feature>
<dbReference type="Proteomes" id="UP000273516">
    <property type="component" value="Unassembled WGS sequence"/>
</dbReference>
<feature type="region of interest" description="Disordered" evidence="2">
    <location>
        <begin position="279"/>
        <end position="304"/>
    </location>
</feature>
<comment type="subcellular location">
    <subcellularLocation>
        <location evidence="1">Periplasm</location>
    </subcellularLocation>
</comment>
<keyword evidence="1" id="KW-0131">Cell cycle</keyword>
<evidence type="ECO:0000256" key="2">
    <source>
        <dbReference type="SAM" id="MobiDB-lite"/>
    </source>
</evidence>
<keyword evidence="1" id="KW-0132">Cell division</keyword>
<keyword evidence="4" id="KW-1185">Reference proteome</keyword>
<gene>
    <name evidence="1" type="primary">cpoB</name>
    <name evidence="3" type="ORF">C9E81_17925</name>
</gene>
<accession>A0A3M0M597</accession>
<keyword evidence="1" id="KW-0732">Signal</keyword>
<dbReference type="HAMAP" id="MF_02066">
    <property type="entry name" value="CpoB"/>
    <property type="match status" value="1"/>
</dbReference>
<feature type="compositionally biased region" description="Polar residues" evidence="2">
    <location>
        <begin position="136"/>
        <end position="151"/>
    </location>
</feature>
<proteinExistence type="inferred from homology"/>
<comment type="similarity">
    <text evidence="1">Belongs to the CpoB family.</text>
</comment>
<comment type="function">
    <text evidence="1">Mediates coordination of peptidoglycan synthesis and outer membrane constriction during cell division.</text>
</comment>
<dbReference type="AlphaFoldDB" id="A0A3M0M597"/>
<organism evidence="3 4">
    <name type="scientific">Paracoccus alkanivorans</name>
    <dbReference type="NCBI Taxonomy" id="2116655"/>
    <lineage>
        <taxon>Bacteria</taxon>
        <taxon>Pseudomonadati</taxon>
        <taxon>Pseudomonadota</taxon>
        <taxon>Alphaproteobacteria</taxon>
        <taxon>Rhodobacterales</taxon>
        <taxon>Paracoccaceae</taxon>
        <taxon>Paracoccus</taxon>
    </lineage>
</organism>
<dbReference type="GO" id="GO:0043093">
    <property type="term" value="P:FtsZ-dependent cytokinesis"/>
    <property type="evidence" value="ECO:0007669"/>
    <property type="project" value="UniProtKB-UniRule"/>
</dbReference>
<feature type="chain" id="PRO_5018341047" description="Cell division coordinator CpoB" evidence="1">
    <location>
        <begin position="22"/>
        <end position="304"/>
    </location>
</feature>